<dbReference type="GO" id="GO:0003723">
    <property type="term" value="F:RNA binding"/>
    <property type="evidence" value="ECO:0007669"/>
    <property type="project" value="UniProtKB-UniRule"/>
</dbReference>
<reference evidence="13 14" key="1">
    <citation type="submission" date="2022-04" db="EMBL/GenBank/DDBJ databases">
        <title>Chromosome-level reference genomes for two strains of Caenorhabditis briggsae: an improved platform for comparative genomics.</title>
        <authorList>
            <person name="Stevens L."/>
            <person name="Andersen E."/>
        </authorList>
    </citation>
    <scope>NUCLEOTIDE SEQUENCE [LARGE SCALE GENOMIC DNA]</scope>
    <source>
        <strain evidence="13">VX34</strain>
        <tissue evidence="13">Whole-organism</tissue>
    </source>
</reference>
<organism evidence="13 14">
    <name type="scientific">Caenorhabditis briggsae</name>
    <dbReference type="NCBI Taxonomy" id="6238"/>
    <lineage>
        <taxon>Eukaryota</taxon>
        <taxon>Metazoa</taxon>
        <taxon>Ecdysozoa</taxon>
        <taxon>Nematoda</taxon>
        <taxon>Chromadorea</taxon>
        <taxon>Rhabditida</taxon>
        <taxon>Rhabditina</taxon>
        <taxon>Rhabditomorpha</taxon>
        <taxon>Rhabditoidea</taxon>
        <taxon>Rhabditidae</taxon>
        <taxon>Peloderinae</taxon>
        <taxon>Caenorhabditis</taxon>
    </lineage>
</organism>
<evidence type="ECO:0000256" key="2">
    <source>
        <dbReference type="ARBA" id="ARBA00010168"/>
    </source>
</evidence>
<evidence type="ECO:0000256" key="4">
    <source>
        <dbReference type="ARBA" id="ARBA00022722"/>
    </source>
</evidence>
<dbReference type="GO" id="GO:0016829">
    <property type="term" value="F:lyase activity"/>
    <property type="evidence" value="ECO:0007669"/>
    <property type="project" value="UniProtKB-KW"/>
</dbReference>
<keyword evidence="9 11" id="KW-0464">Manganese</keyword>
<dbReference type="InterPro" id="IPR037227">
    <property type="entry name" value="EndoU-like"/>
</dbReference>
<feature type="signal peptide" evidence="11">
    <location>
        <begin position="1"/>
        <end position="19"/>
    </location>
</feature>
<feature type="chain" id="PRO_5041781286" description="EndoU domain-containing protein" evidence="11">
    <location>
        <begin position="20"/>
        <end position="579"/>
    </location>
</feature>
<evidence type="ECO:0000256" key="11">
    <source>
        <dbReference type="RuleBase" id="RU367085"/>
    </source>
</evidence>
<dbReference type="InterPro" id="IPR039787">
    <property type="entry name" value="ENDOU"/>
</dbReference>
<keyword evidence="7 11" id="KW-0378">Hydrolase</keyword>
<keyword evidence="11" id="KW-0732">Signal</keyword>
<comment type="cofactor">
    <cofactor evidence="1 11">
        <name>Mn(2+)</name>
        <dbReference type="ChEBI" id="CHEBI:29035"/>
    </cofactor>
</comment>
<dbReference type="GO" id="GO:0004521">
    <property type="term" value="F:RNA endonuclease activity"/>
    <property type="evidence" value="ECO:0007669"/>
    <property type="project" value="UniProtKB-UniRule"/>
</dbReference>
<evidence type="ECO:0000256" key="5">
    <source>
        <dbReference type="ARBA" id="ARBA00022723"/>
    </source>
</evidence>
<evidence type="ECO:0000256" key="8">
    <source>
        <dbReference type="ARBA" id="ARBA00022884"/>
    </source>
</evidence>
<evidence type="ECO:0000256" key="7">
    <source>
        <dbReference type="ARBA" id="ARBA00022801"/>
    </source>
</evidence>
<evidence type="ECO:0000313" key="13">
    <source>
        <dbReference type="EMBL" id="UMM43350.1"/>
    </source>
</evidence>
<evidence type="ECO:0000256" key="6">
    <source>
        <dbReference type="ARBA" id="ARBA00022759"/>
    </source>
</evidence>
<proteinExistence type="inferred from homology"/>
<evidence type="ECO:0000256" key="1">
    <source>
        <dbReference type="ARBA" id="ARBA00001936"/>
    </source>
</evidence>
<evidence type="ECO:0000259" key="12">
    <source>
        <dbReference type="PROSITE" id="PS51959"/>
    </source>
</evidence>
<dbReference type="GO" id="GO:0016787">
    <property type="term" value="F:hydrolase activity"/>
    <property type="evidence" value="ECO:0007669"/>
    <property type="project" value="UniProtKB-KW"/>
</dbReference>
<dbReference type="PANTHER" id="PTHR12439:SF42">
    <property type="entry name" value="ENDORIBONUCLEASE-RELATED"/>
    <property type="match status" value="1"/>
</dbReference>
<feature type="domain" description="EndoU" evidence="12">
    <location>
        <begin position="311"/>
        <end position="579"/>
    </location>
</feature>
<sequence>MMILRSCTLILATAVLVYSFPKPVQNVDLAAVNTFLSSLAASDKRTDSLVTLNYQNMASKKNPDHDNAKDNLFTKVDNSVMETATYLCIANLQPYFQLDSDTAISTDDSNYATAVDSFLTNFMNTDAVKQAFTFLQAQGVLTNDISAFHQKLYNLWFAPYARNQVAGTNGFKVVFNGEANGKTINRFANWYGFYLQEAANIFNYHGWFTKINGIAIDLQFVGGPSDADEDLETSFLLNTSPEFEFAAYTVAALTNTQPTVVIQGENVDIQAATLTVNGITVLDKVVISFGESNKATTKHTGSATTKHNGATDAALQTLVDKMWAEDQDRPTAAQVTMNWGAHISGKSGSKQSNLFSTVDESIFNKKQYADLITTYTQNLLTADVCKAEPAMSGFRKQYFQQVFDTFTATPMFTSAFAYLQSINYKETSSLANFKTKVLWPLWFGTYSRCKGPLGSSGWEHVFSGEIKGNGVDGQHDWTRYYMEQKADHMVYEGYYSHDENLIGTFQYQWNGATKPTGGFFTGTSPAFDFSIFTVCTLAHGNGANCHFKVNNFPITVVSYTQACGDGSGTCLATSYPENQ</sequence>
<accession>A0AAE9FIA1</accession>
<keyword evidence="10" id="KW-0456">Lyase</keyword>
<dbReference type="Pfam" id="PF09412">
    <property type="entry name" value="XendoU"/>
    <property type="match status" value="2"/>
</dbReference>
<keyword evidence="6 11" id="KW-0255">Endonuclease</keyword>
<gene>
    <name evidence="13" type="ORF">L5515_018877</name>
</gene>
<evidence type="ECO:0000256" key="3">
    <source>
        <dbReference type="ARBA" id="ARBA00011245"/>
    </source>
</evidence>
<feature type="domain" description="EndoU" evidence="12">
    <location>
        <begin position="25"/>
        <end position="294"/>
    </location>
</feature>
<dbReference type="AlphaFoldDB" id="A0AAE9FIA1"/>
<dbReference type="GO" id="GO:0046872">
    <property type="term" value="F:metal ion binding"/>
    <property type="evidence" value="ECO:0007669"/>
    <property type="project" value="UniProtKB-UniRule"/>
</dbReference>
<protein>
    <recommendedName>
        <fullName evidence="12">EndoU domain-containing protein</fullName>
    </recommendedName>
</protein>
<keyword evidence="5 11" id="KW-0479">Metal-binding</keyword>
<keyword evidence="8 11" id="KW-0694">RNA-binding</keyword>
<dbReference type="CDD" id="cd21159">
    <property type="entry name" value="XendoU"/>
    <property type="match status" value="2"/>
</dbReference>
<comment type="similarity">
    <text evidence="2 11">Belongs to the ENDOU family.</text>
</comment>
<dbReference type="PANTHER" id="PTHR12439">
    <property type="entry name" value="PLACENTAL PROTEIN 11-RELATED"/>
    <property type="match status" value="1"/>
</dbReference>
<dbReference type="PROSITE" id="PS51959">
    <property type="entry name" value="ENDOU"/>
    <property type="match status" value="2"/>
</dbReference>
<dbReference type="EMBL" id="CP092625">
    <property type="protein sequence ID" value="UMM43350.1"/>
    <property type="molecule type" value="Genomic_DNA"/>
</dbReference>
<evidence type="ECO:0000256" key="9">
    <source>
        <dbReference type="ARBA" id="ARBA00023211"/>
    </source>
</evidence>
<evidence type="ECO:0000313" key="14">
    <source>
        <dbReference type="Proteomes" id="UP000829354"/>
    </source>
</evidence>
<comment type="subunit">
    <text evidence="3 11">Monomer.</text>
</comment>
<dbReference type="Proteomes" id="UP000829354">
    <property type="component" value="Chromosome X"/>
</dbReference>
<dbReference type="InterPro" id="IPR018998">
    <property type="entry name" value="EndoU_C"/>
</dbReference>
<dbReference type="SUPFAM" id="SSF142877">
    <property type="entry name" value="EndoU-like"/>
    <property type="match status" value="2"/>
</dbReference>
<name>A0AAE9FIA1_CAEBR</name>
<keyword evidence="14" id="KW-1185">Reference proteome</keyword>
<evidence type="ECO:0000256" key="10">
    <source>
        <dbReference type="ARBA" id="ARBA00023239"/>
    </source>
</evidence>
<keyword evidence="4 11" id="KW-0540">Nuclease</keyword>